<proteinExistence type="predicted"/>
<gene>
    <name evidence="2" type="ORF">PISMIDRAFT_687319</name>
</gene>
<feature type="region of interest" description="Disordered" evidence="1">
    <location>
        <begin position="1"/>
        <end position="33"/>
    </location>
</feature>
<reference evidence="3" key="2">
    <citation type="submission" date="2015-01" db="EMBL/GenBank/DDBJ databases">
        <title>Evolutionary Origins and Diversification of the Mycorrhizal Mutualists.</title>
        <authorList>
            <consortium name="DOE Joint Genome Institute"/>
            <consortium name="Mycorrhizal Genomics Consortium"/>
            <person name="Kohler A."/>
            <person name="Kuo A."/>
            <person name="Nagy L.G."/>
            <person name="Floudas D."/>
            <person name="Copeland A."/>
            <person name="Barry K.W."/>
            <person name="Cichocki N."/>
            <person name="Veneault-Fourrey C."/>
            <person name="LaButti K."/>
            <person name="Lindquist E.A."/>
            <person name="Lipzen A."/>
            <person name="Lundell T."/>
            <person name="Morin E."/>
            <person name="Murat C."/>
            <person name="Riley R."/>
            <person name="Ohm R."/>
            <person name="Sun H."/>
            <person name="Tunlid A."/>
            <person name="Henrissat B."/>
            <person name="Grigoriev I.V."/>
            <person name="Hibbett D.S."/>
            <person name="Martin F."/>
        </authorList>
    </citation>
    <scope>NUCLEOTIDE SEQUENCE [LARGE SCALE GENOMIC DNA]</scope>
    <source>
        <strain evidence="3">441</strain>
    </source>
</reference>
<dbReference type="Proteomes" id="UP000054018">
    <property type="component" value="Unassembled WGS sequence"/>
</dbReference>
<organism evidence="2 3">
    <name type="scientific">Pisolithus microcarpus 441</name>
    <dbReference type="NCBI Taxonomy" id="765257"/>
    <lineage>
        <taxon>Eukaryota</taxon>
        <taxon>Fungi</taxon>
        <taxon>Dikarya</taxon>
        <taxon>Basidiomycota</taxon>
        <taxon>Agaricomycotina</taxon>
        <taxon>Agaricomycetes</taxon>
        <taxon>Agaricomycetidae</taxon>
        <taxon>Boletales</taxon>
        <taxon>Sclerodermatineae</taxon>
        <taxon>Pisolithaceae</taxon>
        <taxon>Pisolithus</taxon>
    </lineage>
</organism>
<feature type="compositionally biased region" description="Acidic residues" evidence="1">
    <location>
        <begin position="1"/>
        <end position="14"/>
    </location>
</feature>
<dbReference type="AlphaFoldDB" id="A0A0C9YND5"/>
<feature type="compositionally biased region" description="Basic and acidic residues" evidence="1">
    <location>
        <begin position="15"/>
        <end position="28"/>
    </location>
</feature>
<dbReference type="EMBL" id="KN833892">
    <property type="protein sequence ID" value="KIK15399.1"/>
    <property type="molecule type" value="Genomic_DNA"/>
</dbReference>
<reference evidence="2 3" key="1">
    <citation type="submission" date="2014-04" db="EMBL/GenBank/DDBJ databases">
        <authorList>
            <consortium name="DOE Joint Genome Institute"/>
            <person name="Kuo A."/>
            <person name="Kohler A."/>
            <person name="Costa M.D."/>
            <person name="Nagy L.G."/>
            <person name="Floudas D."/>
            <person name="Copeland A."/>
            <person name="Barry K.W."/>
            <person name="Cichocki N."/>
            <person name="Veneault-Fourrey C."/>
            <person name="LaButti K."/>
            <person name="Lindquist E.A."/>
            <person name="Lipzen A."/>
            <person name="Lundell T."/>
            <person name="Morin E."/>
            <person name="Murat C."/>
            <person name="Sun H."/>
            <person name="Tunlid A."/>
            <person name="Henrissat B."/>
            <person name="Grigoriev I.V."/>
            <person name="Hibbett D.S."/>
            <person name="Martin F."/>
            <person name="Nordberg H.P."/>
            <person name="Cantor M.N."/>
            <person name="Hua S.X."/>
        </authorList>
    </citation>
    <scope>NUCLEOTIDE SEQUENCE [LARGE SCALE GENOMIC DNA]</scope>
    <source>
        <strain evidence="2 3">441</strain>
    </source>
</reference>
<keyword evidence="3" id="KW-1185">Reference proteome</keyword>
<evidence type="ECO:0000313" key="2">
    <source>
        <dbReference type="EMBL" id="KIK15399.1"/>
    </source>
</evidence>
<evidence type="ECO:0000313" key="3">
    <source>
        <dbReference type="Proteomes" id="UP000054018"/>
    </source>
</evidence>
<dbReference type="HOGENOM" id="CLU_2850567_0_0_1"/>
<protein>
    <submittedName>
        <fullName evidence="2">Uncharacterized protein</fullName>
    </submittedName>
</protein>
<accession>A0A0C9YND5</accession>
<name>A0A0C9YND5_9AGAM</name>
<evidence type="ECO:0000256" key="1">
    <source>
        <dbReference type="SAM" id="MobiDB-lite"/>
    </source>
</evidence>
<sequence length="65" mass="7721">MVEEPKEEEEEEQEQERTHKGDTEEHNGATRLHQTGIEDFSFGDSWRGWTWISLKLKYDSINVVQ</sequence>